<sequence length="325" mass="35948">MSQFIAHHYRHFNAASLVDAAKGYEAHLKAGGKMLVTVAGAMSTAELGISLAEMIRAGKVHAIVCTGANLEEDIFNLVAHDYYERVPGYRDLSAAEEEALLARHMNRVTDTCIPEMEAMRRIEKLILAEWMAADRAGERFFPHEFLYKILRSGKLKKAYQIDPKHSWMLAACEADLPIIVPGWEDSTLGNMYASHVITGEVKNVHTVRTGIEYMTWLAQWYTKTAKPLKNGEGSIGFFQIAGGIAGDFPICVVPMLHQDLGRTGVPLWGYFCQISDSTTSYGSYSGAVPNEKITWGKLAASTPKYIIESDATIVAPLIFNWVLGN</sequence>
<dbReference type="Proteomes" id="UP000071392">
    <property type="component" value="Unassembled WGS sequence"/>
</dbReference>
<dbReference type="STRING" id="1548208.AXK12_04885"/>
<reference evidence="3 4" key="1">
    <citation type="submission" date="2016-02" db="EMBL/GenBank/DDBJ databases">
        <authorList>
            <person name="Wen L."/>
            <person name="He K."/>
            <person name="Yang H."/>
        </authorList>
    </citation>
    <scope>NUCLEOTIDE SEQUENCE [LARGE SCALE GENOMIC DNA]</scope>
    <source>
        <strain evidence="3 4">CV41</strain>
    </source>
</reference>
<dbReference type="EMBL" id="LSZP01000036">
    <property type="protein sequence ID" value="KXU35661.1"/>
    <property type="molecule type" value="Genomic_DNA"/>
</dbReference>
<dbReference type="InterPro" id="IPR029035">
    <property type="entry name" value="DHS-like_NAD/FAD-binding_dom"/>
</dbReference>
<dbReference type="GO" id="GO:0005737">
    <property type="term" value="C:cytoplasm"/>
    <property type="evidence" value="ECO:0007669"/>
    <property type="project" value="TreeGrafter"/>
</dbReference>
<gene>
    <name evidence="3" type="ORF">AXK12_04885</name>
</gene>
<keyword evidence="2" id="KW-0520">NAD</keyword>
<proteinExistence type="inferred from homology"/>
<dbReference type="InterPro" id="IPR036982">
    <property type="entry name" value="Deoxyhypusine_synthase_sf"/>
</dbReference>
<evidence type="ECO:0000256" key="1">
    <source>
        <dbReference type="ARBA" id="ARBA00009892"/>
    </source>
</evidence>
<comment type="caution">
    <text evidence="3">The sequence shown here is derived from an EMBL/GenBank/DDBJ whole genome shotgun (WGS) entry which is preliminary data.</text>
</comment>
<dbReference type="SUPFAM" id="SSF52467">
    <property type="entry name" value="DHS-like NAD/FAD-binding domain"/>
    <property type="match status" value="1"/>
</dbReference>
<organism evidence="3 4">
    <name type="scientific">Cephaloticoccus capnophilus</name>
    <dbReference type="NCBI Taxonomy" id="1548208"/>
    <lineage>
        <taxon>Bacteria</taxon>
        <taxon>Pseudomonadati</taxon>
        <taxon>Verrucomicrobiota</taxon>
        <taxon>Opitutia</taxon>
        <taxon>Opitutales</taxon>
        <taxon>Opitutaceae</taxon>
        <taxon>Cephaloticoccus</taxon>
    </lineage>
</organism>
<evidence type="ECO:0000313" key="3">
    <source>
        <dbReference type="EMBL" id="KXU35661.1"/>
    </source>
</evidence>
<dbReference type="PANTHER" id="PTHR11703">
    <property type="entry name" value="DEOXYHYPUSINE SYNTHASE"/>
    <property type="match status" value="1"/>
</dbReference>
<dbReference type="PANTHER" id="PTHR11703:SF0">
    <property type="entry name" value="DEOXYHYPUSINE SYNTHASE"/>
    <property type="match status" value="1"/>
</dbReference>
<dbReference type="Pfam" id="PF01916">
    <property type="entry name" value="DS"/>
    <property type="match status" value="1"/>
</dbReference>
<dbReference type="Gene3D" id="3.40.910.10">
    <property type="entry name" value="Deoxyhypusine synthase"/>
    <property type="match status" value="1"/>
</dbReference>
<protein>
    <submittedName>
        <fullName evidence="3">Deoxyhypusine synthase</fullName>
    </submittedName>
</protein>
<name>A0A139SM92_9BACT</name>
<dbReference type="InterPro" id="IPR002773">
    <property type="entry name" value="Deoxyhypusine_synthase"/>
</dbReference>
<keyword evidence="4" id="KW-1185">Reference proteome</keyword>
<accession>A0A139SM92</accession>
<comment type="similarity">
    <text evidence="1">Belongs to the deoxyhypusine synthase family.</text>
</comment>
<dbReference type="GO" id="GO:0034038">
    <property type="term" value="F:deoxyhypusine synthase activity"/>
    <property type="evidence" value="ECO:0007669"/>
    <property type="project" value="TreeGrafter"/>
</dbReference>
<evidence type="ECO:0000256" key="2">
    <source>
        <dbReference type="ARBA" id="ARBA00023027"/>
    </source>
</evidence>
<dbReference type="AlphaFoldDB" id="A0A139SM92"/>
<evidence type="ECO:0000313" key="4">
    <source>
        <dbReference type="Proteomes" id="UP000071392"/>
    </source>
</evidence>